<dbReference type="PANTHER" id="PTHR43205">
    <property type="entry name" value="PROSTAGLANDIN REDUCTASE"/>
    <property type="match status" value="1"/>
</dbReference>
<reference evidence="4" key="1">
    <citation type="submission" date="2016-10" db="EMBL/GenBank/DDBJ databases">
        <authorList>
            <person name="Varghese N."/>
            <person name="Submissions S."/>
        </authorList>
    </citation>
    <scope>NUCLEOTIDE SEQUENCE [LARGE SCALE GENOMIC DNA]</scope>
    <source>
        <strain evidence="4">CECT 8338</strain>
    </source>
</reference>
<dbReference type="InterPro" id="IPR011032">
    <property type="entry name" value="GroES-like_sf"/>
</dbReference>
<dbReference type="OrthoDB" id="9805663at2"/>
<dbReference type="Pfam" id="PF16884">
    <property type="entry name" value="ADH_N_2"/>
    <property type="match status" value="1"/>
</dbReference>
<dbReference type="GO" id="GO:0016628">
    <property type="term" value="F:oxidoreductase activity, acting on the CH-CH group of donors, NAD or NADP as acceptor"/>
    <property type="evidence" value="ECO:0007669"/>
    <property type="project" value="InterPro"/>
</dbReference>
<dbReference type="RefSeq" id="WP_092389976.1">
    <property type="nucleotide sequence ID" value="NZ_LT629787.1"/>
</dbReference>
<dbReference type="PANTHER" id="PTHR43205:SF7">
    <property type="entry name" value="PROSTAGLANDIN REDUCTASE 1"/>
    <property type="match status" value="1"/>
</dbReference>
<dbReference type="InterPro" id="IPR045010">
    <property type="entry name" value="MDR_fam"/>
</dbReference>
<dbReference type="Proteomes" id="UP000243924">
    <property type="component" value="Chromosome I"/>
</dbReference>
<dbReference type="Gene3D" id="3.90.180.10">
    <property type="entry name" value="Medium-chain alcohol dehydrogenases, catalytic domain"/>
    <property type="match status" value="1"/>
</dbReference>
<gene>
    <name evidence="3" type="ORF">SAMN05216210_3412</name>
</gene>
<accession>A0A1H2HYF7</accession>
<proteinExistence type="predicted"/>
<evidence type="ECO:0000256" key="1">
    <source>
        <dbReference type="ARBA" id="ARBA00023002"/>
    </source>
</evidence>
<dbReference type="SMART" id="SM00829">
    <property type="entry name" value="PKS_ER"/>
    <property type="match status" value="1"/>
</dbReference>
<dbReference type="EMBL" id="LT629787">
    <property type="protein sequence ID" value="SDU36911.1"/>
    <property type="molecule type" value="Genomic_DNA"/>
</dbReference>
<protein>
    <recommendedName>
        <fullName evidence="2">Enoyl reductase (ER) domain-containing protein</fullName>
    </recommendedName>
</protein>
<dbReference type="STRING" id="1434072.SAMN05216210_3412"/>
<name>A0A1H2HYF7_9GAMM</name>
<dbReference type="InterPro" id="IPR036291">
    <property type="entry name" value="NAD(P)-bd_dom_sf"/>
</dbReference>
<keyword evidence="1" id="KW-0560">Oxidoreductase</keyword>
<dbReference type="Gene3D" id="3.40.50.720">
    <property type="entry name" value="NAD(P)-binding Rossmann-like Domain"/>
    <property type="match status" value="1"/>
</dbReference>
<dbReference type="InterPro" id="IPR041694">
    <property type="entry name" value="ADH_N_2"/>
</dbReference>
<dbReference type="InterPro" id="IPR013149">
    <property type="entry name" value="ADH-like_C"/>
</dbReference>
<dbReference type="FunFam" id="3.40.50.720:FF:000121">
    <property type="entry name" value="Prostaglandin reductase 2"/>
    <property type="match status" value="1"/>
</dbReference>
<evidence type="ECO:0000313" key="3">
    <source>
        <dbReference type="EMBL" id="SDU36911.1"/>
    </source>
</evidence>
<feature type="domain" description="Enoyl reductase (ER)" evidence="2">
    <location>
        <begin position="22"/>
        <end position="336"/>
    </location>
</feature>
<keyword evidence="4" id="KW-1185">Reference proteome</keyword>
<dbReference type="AlphaFoldDB" id="A0A1H2HYF7"/>
<evidence type="ECO:0000259" key="2">
    <source>
        <dbReference type="SMART" id="SM00829"/>
    </source>
</evidence>
<dbReference type="SUPFAM" id="SSF51735">
    <property type="entry name" value="NAD(P)-binding Rossmann-fold domains"/>
    <property type="match status" value="1"/>
</dbReference>
<dbReference type="InterPro" id="IPR020843">
    <property type="entry name" value="ER"/>
</dbReference>
<dbReference type="CDD" id="cd05288">
    <property type="entry name" value="PGDH"/>
    <property type="match status" value="1"/>
</dbReference>
<evidence type="ECO:0000313" key="4">
    <source>
        <dbReference type="Proteomes" id="UP000243924"/>
    </source>
</evidence>
<dbReference type="SUPFAM" id="SSF50129">
    <property type="entry name" value="GroES-like"/>
    <property type="match status" value="2"/>
</dbReference>
<sequence length="340" mass="36802">MSQYTNRKIVLNQRPQGELQDGDLKLVEEPVREIKDGEVLLQILWLSLDPYMRPRMNDSKGYMDPIGIGEVIVGESVGRVVESKSDNYQVGDLVTVYSGWQEYCIIPGKAEMVYKIKDVGAPLQTYLGVAGMPGRTGYHGLVHVGKPKAGETVVVAAASGPVGTVVGQTAKQLGCHVVGIAGGPEKCKYVVDELGFDACIDYKAGNLDADLAAACPKGIDVYFENVGGDVARAVAKLINPGARVPICGYVSAYNAEDQSKVETPFHIFGKLDPKPEHRFFLVTEWQDQHQKTTALLAEQVASGKLKYSETIAEGLENAPEAFKGMLKGKNFGKQLVKIAD</sequence>
<organism evidence="3 4">
    <name type="scientific">Halopseudomonas salegens</name>
    <dbReference type="NCBI Taxonomy" id="1434072"/>
    <lineage>
        <taxon>Bacteria</taxon>
        <taxon>Pseudomonadati</taxon>
        <taxon>Pseudomonadota</taxon>
        <taxon>Gammaproteobacteria</taxon>
        <taxon>Pseudomonadales</taxon>
        <taxon>Pseudomonadaceae</taxon>
        <taxon>Halopseudomonas</taxon>
    </lineage>
</organism>
<dbReference type="Pfam" id="PF00107">
    <property type="entry name" value="ADH_zinc_N"/>
    <property type="match status" value="1"/>
</dbReference>